<name>A0A837IAD3_9BACT</name>
<evidence type="ECO:0000256" key="1">
    <source>
        <dbReference type="ARBA" id="ARBA00006975"/>
    </source>
</evidence>
<dbReference type="InterPro" id="IPR037124">
    <property type="entry name" value="Chaperonin_GroES_sf"/>
</dbReference>
<evidence type="ECO:0000256" key="4">
    <source>
        <dbReference type="RuleBase" id="RU000535"/>
    </source>
</evidence>
<dbReference type="PRINTS" id="PR00297">
    <property type="entry name" value="CHAPERONIN10"/>
</dbReference>
<proteinExistence type="inferred from homology"/>
<reference evidence="5 6" key="1">
    <citation type="journal article" date="2015" name="Nature">
        <title>rRNA introns, odd ribosomes, and small enigmatic genomes across a large radiation of phyla.</title>
        <authorList>
            <person name="Brown C.T."/>
            <person name="Hug L.A."/>
            <person name="Thomas B.C."/>
            <person name="Sharon I."/>
            <person name="Castelle C.J."/>
            <person name="Singh A."/>
            <person name="Wilkins M.J."/>
            <person name="Williams K.H."/>
            <person name="Banfield J.F."/>
        </authorList>
    </citation>
    <scope>NUCLEOTIDE SEQUENCE [LARGE SCALE GENOMIC DNA]</scope>
</reference>
<evidence type="ECO:0000313" key="5">
    <source>
        <dbReference type="EMBL" id="KKT33330.1"/>
    </source>
</evidence>
<dbReference type="PANTHER" id="PTHR10772">
    <property type="entry name" value="10 KDA HEAT SHOCK PROTEIN"/>
    <property type="match status" value="1"/>
</dbReference>
<keyword evidence="2 3" id="KW-0143">Chaperone</keyword>
<dbReference type="Pfam" id="PF00166">
    <property type="entry name" value="Cpn10"/>
    <property type="match status" value="1"/>
</dbReference>
<comment type="subunit">
    <text evidence="3">Heptamer of 7 subunits arranged in a ring. Interacts with the chaperonin GroEL.</text>
</comment>
<evidence type="ECO:0000313" key="6">
    <source>
        <dbReference type="Proteomes" id="UP000034012"/>
    </source>
</evidence>
<dbReference type="AlphaFoldDB" id="A0A837IAD3"/>
<dbReference type="FunFam" id="2.30.33.40:FF:000001">
    <property type="entry name" value="10 kDa chaperonin"/>
    <property type="match status" value="1"/>
</dbReference>
<dbReference type="GO" id="GO:0051082">
    <property type="term" value="F:unfolded protein binding"/>
    <property type="evidence" value="ECO:0007669"/>
    <property type="project" value="TreeGrafter"/>
</dbReference>
<evidence type="ECO:0000256" key="2">
    <source>
        <dbReference type="ARBA" id="ARBA00023186"/>
    </source>
</evidence>
<dbReference type="PANTHER" id="PTHR10772:SF63">
    <property type="entry name" value="20 KDA CHAPERONIN, CHLOROPLASTIC"/>
    <property type="match status" value="1"/>
</dbReference>
<dbReference type="SMART" id="SM00883">
    <property type="entry name" value="Cpn10"/>
    <property type="match status" value="1"/>
</dbReference>
<dbReference type="Proteomes" id="UP000034012">
    <property type="component" value="Unassembled WGS sequence"/>
</dbReference>
<accession>A0A837IAD3</accession>
<comment type="function">
    <text evidence="3 4">Together with the chaperonin GroEL, plays an essential role in assisting protein folding. The GroEL-GroES system forms a nano-cage that allows encapsulation of the non-native substrate proteins and provides a physical environment optimized to promote and accelerate protein folding. GroES binds to the apical surface of the GroEL ring, thereby capping the opening of the GroEL channel.</text>
</comment>
<organism evidence="5 6">
    <name type="scientific">Candidatus Woesebacteria bacterium GW2011_GWB1_44_11</name>
    <dbReference type="NCBI Taxonomy" id="1618579"/>
    <lineage>
        <taxon>Bacteria</taxon>
        <taxon>Candidatus Woeseibacteriota</taxon>
    </lineage>
</organism>
<comment type="caution">
    <text evidence="5">The sequence shown here is derived from an EMBL/GenBank/DDBJ whole genome shotgun (WGS) entry which is preliminary data.</text>
</comment>
<dbReference type="HAMAP" id="MF_00580">
    <property type="entry name" value="CH10"/>
    <property type="match status" value="1"/>
</dbReference>
<dbReference type="SUPFAM" id="SSF50129">
    <property type="entry name" value="GroES-like"/>
    <property type="match status" value="1"/>
</dbReference>
<dbReference type="GO" id="GO:0005737">
    <property type="term" value="C:cytoplasm"/>
    <property type="evidence" value="ECO:0007669"/>
    <property type="project" value="UniProtKB-SubCell"/>
</dbReference>
<dbReference type="CDD" id="cd00320">
    <property type="entry name" value="cpn10"/>
    <property type="match status" value="1"/>
</dbReference>
<sequence length="108" mass="11798">MISIIFSAKMAKLNLKPTAGYLLIEPLEKEVKTASGIYLPDTAGEKPQKGKVLAVGGAEITEKGTKKNSPVKVNDVVIYKKWGGNEVKIGNTEYLFVKFEDILAIETK</sequence>
<dbReference type="InterPro" id="IPR020818">
    <property type="entry name" value="Chaperonin_GroES"/>
</dbReference>
<dbReference type="Gene3D" id="2.30.33.40">
    <property type="entry name" value="GroES chaperonin"/>
    <property type="match status" value="1"/>
</dbReference>
<evidence type="ECO:0000256" key="3">
    <source>
        <dbReference type="HAMAP-Rule" id="MF_00580"/>
    </source>
</evidence>
<comment type="similarity">
    <text evidence="1 3 4">Belongs to the GroES chaperonin family.</text>
</comment>
<dbReference type="GO" id="GO:0051087">
    <property type="term" value="F:protein-folding chaperone binding"/>
    <property type="evidence" value="ECO:0007669"/>
    <property type="project" value="TreeGrafter"/>
</dbReference>
<dbReference type="GO" id="GO:0046872">
    <property type="term" value="F:metal ion binding"/>
    <property type="evidence" value="ECO:0007669"/>
    <property type="project" value="TreeGrafter"/>
</dbReference>
<comment type="subcellular location">
    <subcellularLocation>
        <location evidence="3">Cytoplasm</location>
    </subcellularLocation>
</comment>
<gene>
    <name evidence="3" type="primary">groES</name>
    <name evidence="3" type="synonym">groS</name>
    <name evidence="5" type="ORF">UW20_C0003G0021</name>
</gene>
<dbReference type="GO" id="GO:0005524">
    <property type="term" value="F:ATP binding"/>
    <property type="evidence" value="ECO:0007669"/>
    <property type="project" value="InterPro"/>
</dbReference>
<dbReference type="InterPro" id="IPR011032">
    <property type="entry name" value="GroES-like_sf"/>
</dbReference>
<protein>
    <recommendedName>
        <fullName evidence="3">Co-chaperonin GroES</fullName>
    </recommendedName>
    <alternativeName>
        <fullName evidence="3">10 kDa chaperonin</fullName>
    </alternativeName>
    <alternativeName>
        <fullName evidence="3">Chaperonin-10</fullName>
        <shortName evidence="3">Cpn10</shortName>
    </alternativeName>
</protein>
<keyword evidence="3" id="KW-0963">Cytoplasm</keyword>
<dbReference type="EMBL" id="LCHK01000003">
    <property type="protein sequence ID" value="KKT33330.1"/>
    <property type="molecule type" value="Genomic_DNA"/>
</dbReference>
<dbReference type="GO" id="GO:0044183">
    <property type="term" value="F:protein folding chaperone"/>
    <property type="evidence" value="ECO:0007669"/>
    <property type="project" value="InterPro"/>
</dbReference>